<dbReference type="AlphaFoldDB" id="A0A0A8Z0Z9"/>
<protein>
    <submittedName>
        <fullName evidence="1">Uncharacterized protein</fullName>
    </submittedName>
</protein>
<name>A0A0A8Z0Z9_ARUDO</name>
<accession>A0A0A8Z0Z9</accession>
<organism evidence="1">
    <name type="scientific">Arundo donax</name>
    <name type="common">Giant reed</name>
    <name type="synonym">Donax arundinaceus</name>
    <dbReference type="NCBI Taxonomy" id="35708"/>
    <lineage>
        <taxon>Eukaryota</taxon>
        <taxon>Viridiplantae</taxon>
        <taxon>Streptophyta</taxon>
        <taxon>Embryophyta</taxon>
        <taxon>Tracheophyta</taxon>
        <taxon>Spermatophyta</taxon>
        <taxon>Magnoliopsida</taxon>
        <taxon>Liliopsida</taxon>
        <taxon>Poales</taxon>
        <taxon>Poaceae</taxon>
        <taxon>PACMAD clade</taxon>
        <taxon>Arundinoideae</taxon>
        <taxon>Arundineae</taxon>
        <taxon>Arundo</taxon>
    </lineage>
</organism>
<proteinExistence type="predicted"/>
<evidence type="ECO:0000313" key="1">
    <source>
        <dbReference type="EMBL" id="JAD31368.1"/>
    </source>
</evidence>
<reference evidence="1" key="2">
    <citation type="journal article" date="2015" name="Data Brief">
        <title>Shoot transcriptome of the giant reed, Arundo donax.</title>
        <authorList>
            <person name="Barrero R.A."/>
            <person name="Guerrero F.D."/>
            <person name="Moolhuijzen P."/>
            <person name="Goolsby J.A."/>
            <person name="Tidwell J."/>
            <person name="Bellgard S.E."/>
            <person name="Bellgard M.I."/>
        </authorList>
    </citation>
    <scope>NUCLEOTIDE SEQUENCE</scope>
    <source>
        <tissue evidence="1">Shoot tissue taken approximately 20 cm above the soil surface</tissue>
    </source>
</reference>
<dbReference type="EMBL" id="GBRH01266527">
    <property type="protein sequence ID" value="JAD31368.1"/>
    <property type="molecule type" value="Transcribed_RNA"/>
</dbReference>
<sequence length="44" mass="4790">MCHLCKCASIQLLARRWSCRRPCRRGAARTAACSGTPTRAAAAR</sequence>
<reference evidence="1" key="1">
    <citation type="submission" date="2014-09" db="EMBL/GenBank/DDBJ databases">
        <authorList>
            <person name="Magalhaes I.L.F."/>
            <person name="Oliveira U."/>
            <person name="Santos F.R."/>
            <person name="Vidigal T.H.D.A."/>
            <person name="Brescovit A.D."/>
            <person name="Santos A.J."/>
        </authorList>
    </citation>
    <scope>NUCLEOTIDE SEQUENCE</scope>
    <source>
        <tissue evidence="1">Shoot tissue taken approximately 20 cm above the soil surface</tissue>
    </source>
</reference>